<comment type="caution">
    <text evidence="6">The sequence shown here is derived from an EMBL/GenBank/DDBJ whole genome shotgun (WGS) entry which is preliminary data.</text>
</comment>
<dbReference type="Proteomes" id="UP001498476">
    <property type="component" value="Unassembled WGS sequence"/>
</dbReference>
<keyword evidence="2" id="KW-0378">Hydrolase</keyword>
<feature type="compositionally biased region" description="Low complexity" evidence="3">
    <location>
        <begin position="361"/>
        <end position="372"/>
    </location>
</feature>
<dbReference type="PROSITE" id="PS00383">
    <property type="entry name" value="TYR_PHOSPHATASE_1"/>
    <property type="match status" value="1"/>
</dbReference>
<dbReference type="CDD" id="cd14497">
    <property type="entry name" value="PTP_PTEN-like"/>
    <property type="match status" value="1"/>
</dbReference>
<evidence type="ECO:0000313" key="7">
    <source>
        <dbReference type="Proteomes" id="UP001498476"/>
    </source>
</evidence>
<dbReference type="PANTHER" id="PTHR12305">
    <property type="entry name" value="PHOSPHATASE WITH HOMOLOGY TO TENSIN"/>
    <property type="match status" value="1"/>
</dbReference>
<feature type="compositionally biased region" description="Basic and acidic residues" evidence="3">
    <location>
        <begin position="549"/>
        <end position="558"/>
    </location>
</feature>
<evidence type="ECO:0000256" key="2">
    <source>
        <dbReference type="ARBA" id="ARBA00022801"/>
    </source>
</evidence>
<feature type="region of interest" description="Disordered" evidence="3">
    <location>
        <begin position="287"/>
        <end position="389"/>
    </location>
</feature>
<dbReference type="InterPro" id="IPR000340">
    <property type="entry name" value="Dual-sp_phosphatase_cat-dom"/>
</dbReference>
<dbReference type="InterPro" id="IPR016130">
    <property type="entry name" value="Tyr_Pase_AS"/>
</dbReference>
<dbReference type="Pfam" id="PF00782">
    <property type="entry name" value="DSPc"/>
    <property type="match status" value="1"/>
</dbReference>
<dbReference type="EMBL" id="JAZAVJ010000128">
    <property type="protein sequence ID" value="KAK7413484.1"/>
    <property type="molecule type" value="Genomic_DNA"/>
</dbReference>
<keyword evidence="7" id="KW-1185">Reference proteome</keyword>
<proteinExistence type="predicted"/>
<feature type="compositionally biased region" description="Basic and acidic residues" evidence="3">
    <location>
        <begin position="584"/>
        <end position="606"/>
    </location>
</feature>
<dbReference type="PANTHER" id="PTHR12305:SF81">
    <property type="entry name" value="PHOSPHATIDYLINOSITOL 3,4,5-TRISPHOSPHATE 3-PHOSPHATASE AND DUAL-SPECIFICITY PROTEIN PHOSPHATASE PTEN"/>
    <property type="match status" value="1"/>
</dbReference>
<evidence type="ECO:0000313" key="6">
    <source>
        <dbReference type="EMBL" id="KAK7413484.1"/>
    </source>
</evidence>
<sequence length="619" mass="67913">MASLLRQIVAGPRARHPEAGLDLCYVTDHIIATSGPSQTYPQLAYRNPLDQLVTFLDSKHGQDWAIWEFRAEGTGYPDDAVYNRIRHYPWPDHHPPPFRLVPLIMASMRNWLHGGELADTGVTHDGTDNSTSDATSREEKQKKRVVVVHCKAGKGRSGTASCSYLIAEEGWKPEDALARFTERRMRPKFGAGISIPSQLRWISYVERWTRGGKKYVERPIEVVEIHVWGLRSGVKVDVEGFADEGKRIEILHTFKKNERVVVDETKPEESSMADLVWEMAGYNVDRPKGKAPEEADFADATNPKDLKSKATGDEKVSIDKDSTKTKALSHAKSIKRKGTQLLHKASPSDSKQSNDKSQGNTAAAPSSTSSKTDVTETSGDSEPGGMAVILRPTVPIRIATSDVNISVERRNKTHKSMGLTMVTAVAHVWFNTFFEGQGPERDGRPENSGVFGIEWDAMDGIKGSSRKGARAFDRIAVVWRVPGTEGGLEKEAQGEVIEEPAEGQPVPQTTPADWKGTGKQDPDADKQLGLRVQSSESVDVSKASSLKSVNDEDTAKDKDEEDGESLEGVKSSGPSGDDLLVDGETSKTLDKKDGDEKTQAKEDVTQPRDGTQESETGKQ</sequence>
<evidence type="ECO:0000259" key="5">
    <source>
        <dbReference type="PROSITE" id="PS51181"/>
    </source>
</evidence>
<accession>A0ABR1GXD3</accession>
<protein>
    <recommendedName>
        <fullName evidence="1">phosphatidylinositol-3,4,5-trisphosphate 3-phosphatase</fullName>
        <ecNumber evidence="1">3.1.3.67</ecNumber>
    </recommendedName>
</protein>
<name>A0ABR1GXD3_9HYPO</name>
<dbReference type="PROSITE" id="PS51181">
    <property type="entry name" value="PPASE_TENSIN"/>
    <property type="match status" value="1"/>
</dbReference>
<dbReference type="PROSITE" id="PS50056">
    <property type="entry name" value="TYR_PHOSPHATASE_2"/>
    <property type="match status" value="1"/>
</dbReference>
<dbReference type="InterPro" id="IPR029021">
    <property type="entry name" value="Prot-tyrosine_phosphatase-like"/>
</dbReference>
<gene>
    <name evidence="6" type="primary">TEP1</name>
    <name evidence="6" type="ORF">QQX98_007632</name>
</gene>
<dbReference type="InterPro" id="IPR029023">
    <property type="entry name" value="Tensin_phosphatase"/>
</dbReference>
<feature type="compositionally biased region" description="Basic residues" evidence="3">
    <location>
        <begin position="327"/>
        <end position="338"/>
    </location>
</feature>
<dbReference type="Gene3D" id="3.90.190.10">
    <property type="entry name" value="Protein tyrosine phosphatase superfamily"/>
    <property type="match status" value="1"/>
</dbReference>
<evidence type="ECO:0000259" key="4">
    <source>
        <dbReference type="PROSITE" id="PS50056"/>
    </source>
</evidence>
<dbReference type="InterPro" id="IPR000387">
    <property type="entry name" value="Tyr_Pase_dom"/>
</dbReference>
<dbReference type="SUPFAM" id="SSF52799">
    <property type="entry name" value="(Phosphotyrosine protein) phosphatases II"/>
    <property type="match status" value="1"/>
</dbReference>
<organism evidence="6 7">
    <name type="scientific">Neonectria punicea</name>
    <dbReference type="NCBI Taxonomy" id="979145"/>
    <lineage>
        <taxon>Eukaryota</taxon>
        <taxon>Fungi</taxon>
        <taxon>Dikarya</taxon>
        <taxon>Ascomycota</taxon>
        <taxon>Pezizomycotina</taxon>
        <taxon>Sordariomycetes</taxon>
        <taxon>Hypocreomycetidae</taxon>
        <taxon>Hypocreales</taxon>
        <taxon>Nectriaceae</taxon>
        <taxon>Neonectria</taxon>
    </lineage>
</organism>
<feature type="compositionally biased region" description="Low complexity" evidence="3">
    <location>
        <begin position="534"/>
        <end position="545"/>
    </location>
</feature>
<feature type="compositionally biased region" description="Basic and acidic residues" evidence="3">
    <location>
        <begin position="302"/>
        <end position="324"/>
    </location>
</feature>
<feature type="compositionally biased region" description="Polar residues" evidence="3">
    <location>
        <begin position="347"/>
        <end position="360"/>
    </location>
</feature>
<feature type="domain" description="Tyrosine specific protein phosphatases" evidence="4">
    <location>
        <begin position="138"/>
        <end position="184"/>
    </location>
</feature>
<dbReference type="EC" id="3.1.3.67" evidence="1"/>
<feature type="region of interest" description="Disordered" evidence="3">
    <location>
        <begin position="118"/>
        <end position="140"/>
    </location>
</feature>
<dbReference type="InterPro" id="IPR051281">
    <property type="entry name" value="Dual-spec_lipid-protein_phosph"/>
</dbReference>
<evidence type="ECO:0000256" key="1">
    <source>
        <dbReference type="ARBA" id="ARBA00013015"/>
    </source>
</evidence>
<evidence type="ECO:0000256" key="3">
    <source>
        <dbReference type="SAM" id="MobiDB-lite"/>
    </source>
</evidence>
<feature type="region of interest" description="Disordered" evidence="3">
    <location>
        <begin position="486"/>
        <end position="619"/>
    </location>
</feature>
<feature type="compositionally biased region" description="Basic and acidic residues" evidence="3">
    <location>
        <begin position="516"/>
        <end position="528"/>
    </location>
</feature>
<feature type="domain" description="Phosphatase tensin-type" evidence="5">
    <location>
        <begin position="12"/>
        <end position="212"/>
    </location>
</feature>
<reference evidence="6 7" key="1">
    <citation type="journal article" date="2025" name="Microbiol. Resour. Announc.">
        <title>Draft genome sequences for Neonectria magnoliae and Neonectria punicea, canker pathogens of Liriodendron tulipifera and Acer saccharum in West Virginia.</title>
        <authorList>
            <person name="Petronek H.M."/>
            <person name="Kasson M.T."/>
            <person name="Metheny A.M."/>
            <person name="Stauder C.M."/>
            <person name="Lovett B."/>
            <person name="Lynch S.C."/>
            <person name="Garnas J.R."/>
            <person name="Kasson L.R."/>
            <person name="Stajich J.E."/>
        </authorList>
    </citation>
    <scope>NUCLEOTIDE SEQUENCE [LARGE SCALE GENOMIC DNA]</scope>
    <source>
        <strain evidence="6 7">NRRL 64653</strain>
    </source>
</reference>